<reference evidence="1 2" key="1">
    <citation type="submission" date="2017-09" db="EMBL/GenBank/DDBJ databases">
        <title>Large-scale bioinformatics analysis of Bacillus genomes uncovers conserved roles of natural products in bacterial physiology.</title>
        <authorList>
            <consortium name="Agbiome Team Llc"/>
            <person name="Bleich R.M."/>
            <person name="Grubbs K.J."/>
            <person name="Santa Maria K.C."/>
            <person name="Allen S.E."/>
            <person name="Farag S."/>
            <person name="Shank E.A."/>
            <person name="Bowers A."/>
        </authorList>
    </citation>
    <scope>NUCLEOTIDE SEQUENCE [LARGE SCALE GENOMIC DNA]</scope>
    <source>
        <strain evidence="1 2">AFS085496</strain>
    </source>
</reference>
<sequence length="71" mass="7923">MLKVHINQAAADKIEELRKLPYYANQEDTEGAIIEAHADKNASWGKGHPLEEMSVGKLARALLIGYEVVNY</sequence>
<evidence type="ECO:0000313" key="1">
    <source>
        <dbReference type="EMBL" id="PFJ30220.1"/>
    </source>
</evidence>
<dbReference type="AlphaFoldDB" id="A0A9X6WH89"/>
<evidence type="ECO:0000313" key="2">
    <source>
        <dbReference type="Proteomes" id="UP000224003"/>
    </source>
</evidence>
<name>A0A9X6WH89_BACTU</name>
<gene>
    <name evidence="1" type="ORF">COJ15_30920</name>
</gene>
<protein>
    <submittedName>
        <fullName evidence="1">Uncharacterized protein</fullName>
    </submittedName>
</protein>
<comment type="caution">
    <text evidence="1">The sequence shown here is derived from an EMBL/GenBank/DDBJ whole genome shotgun (WGS) entry which is preliminary data.</text>
</comment>
<dbReference type="EMBL" id="NUVX01000075">
    <property type="protein sequence ID" value="PFJ30220.1"/>
    <property type="molecule type" value="Genomic_DNA"/>
</dbReference>
<dbReference type="RefSeq" id="WP_098517542.1">
    <property type="nucleotide sequence ID" value="NZ_NUVX01000075.1"/>
</dbReference>
<organism evidence="1 2">
    <name type="scientific">Bacillus thuringiensis</name>
    <dbReference type="NCBI Taxonomy" id="1428"/>
    <lineage>
        <taxon>Bacteria</taxon>
        <taxon>Bacillati</taxon>
        <taxon>Bacillota</taxon>
        <taxon>Bacilli</taxon>
        <taxon>Bacillales</taxon>
        <taxon>Bacillaceae</taxon>
        <taxon>Bacillus</taxon>
        <taxon>Bacillus cereus group</taxon>
    </lineage>
</organism>
<accession>A0A9X6WH89</accession>
<dbReference type="Proteomes" id="UP000224003">
    <property type="component" value="Unassembled WGS sequence"/>
</dbReference>
<proteinExistence type="predicted"/>